<dbReference type="OrthoDB" id="9811849at2"/>
<gene>
    <name evidence="1" type="ORF">GA0061101_11284</name>
</gene>
<dbReference type="RefSeq" id="WP_092574917.1">
    <property type="nucleotide sequence ID" value="NZ_FMAF01000012.1"/>
</dbReference>
<dbReference type="Proteomes" id="UP000199205">
    <property type="component" value="Unassembled WGS sequence"/>
</dbReference>
<proteinExistence type="predicted"/>
<evidence type="ECO:0000313" key="2">
    <source>
        <dbReference type="Proteomes" id="UP000199205"/>
    </source>
</evidence>
<sequence length="65" mass="7400">MVDLFAELRTNPNFDPDVIQDVTEISQDNRSYLQEATAYRAEYAETILQAEVPLDHQDDNGQTAL</sequence>
<evidence type="ECO:0000313" key="1">
    <source>
        <dbReference type="EMBL" id="SCB39923.1"/>
    </source>
</evidence>
<dbReference type="EMBL" id="FMAF01000012">
    <property type="protein sequence ID" value="SCB39923.1"/>
    <property type="molecule type" value="Genomic_DNA"/>
</dbReference>
<accession>A0A1C3WIQ6</accession>
<organism evidence="1 2">
    <name type="scientific">Rhizobium lusitanum</name>
    <dbReference type="NCBI Taxonomy" id="293958"/>
    <lineage>
        <taxon>Bacteria</taxon>
        <taxon>Pseudomonadati</taxon>
        <taxon>Pseudomonadota</taxon>
        <taxon>Alphaproteobacteria</taxon>
        <taxon>Hyphomicrobiales</taxon>
        <taxon>Rhizobiaceae</taxon>
        <taxon>Rhizobium/Agrobacterium group</taxon>
        <taxon>Rhizobium</taxon>
    </lineage>
</organism>
<reference evidence="1 2" key="1">
    <citation type="submission" date="2016-08" db="EMBL/GenBank/DDBJ databases">
        <authorList>
            <person name="Seilhamer J.J."/>
        </authorList>
    </citation>
    <scope>NUCLEOTIDE SEQUENCE [LARGE SCALE GENOMIC DNA]</scope>
    <source>
        <strain evidence="1 2">P1-7</strain>
    </source>
</reference>
<name>A0A1C3WIQ6_9HYPH</name>
<dbReference type="AlphaFoldDB" id="A0A1C3WIQ6"/>
<protein>
    <submittedName>
        <fullName evidence="1">Uncharacterized protein</fullName>
    </submittedName>
</protein>